<dbReference type="Proteomes" id="UP000244940">
    <property type="component" value="Unassembled WGS sequence"/>
</dbReference>
<reference evidence="6 7" key="1">
    <citation type="submission" date="2018-05" db="EMBL/GenBank/DDBJ databases">
        <title>Pararhodobacter marina sp. nov., isolated from deep-sea water of the Indian Ocean.</title>
        <authorList>
            <person name="Lai Q.Sr."/>
            <person name="Liu X."/>
            <person name="Shao Z."/>
        </authorList>
    </citation>
    <scope>NUCLEOTIDE SEQUENCE [LARGE SCALE GENOMIC DNA]</scope>
    <source>
        <strain evidence="6 7">CIC4N-9</strain>
    </source>
</reference>
<organism evidence="6 7">
    <name type="scientific">Pararhodobacter marinus</name>
    <dbReference type="NCBI Taxonomy" id="2184063"/>
    <lineage>
        <taxon>Bacteria</taxon>
        <taxon>Pseudomonadati</taxon>
        <taxon>Pseudomonadota</taxon>
        <taxon>Alphaproteobacteria</taxon>
        <taxon>Rhodobacterales</taxon>
        <taxon>Paracoccaceae</taxon>
        <taxon>Pararhodobacter</taxon>
    </lineage>
</organism>
<evidence type="ECO:0000259" key="5">
    <source>
        <dbReference type="PROSITE" id="PS50122"/>
    </source>
</evidence>
<dbReference type="GO" id="GO:0006935">
    <property type="term" value="P:chemotaxis"/>
    <property type="evidence" value="ECO:0007669"/>
    <property type="project" value="UniProtKB-UniRule"/>
</dbReference>
<dbReference type="Gene3D" id="3.40.50.180">
    <property type="entry name" value="Methylesterase CheB, C-terminal domain"/>
    <property type="match status" value="1"/>
</dbReference>
<feature type="active site" evidence="4">
    <location>
        <position position="146"/>
    </location>
</feature>
<keyword evidence="4" id="KW-0145">Chemotaxis</keyword>
<gene>
    <name evidence="6" type="ORF">C4N9_11775</name>
</gene>
<feature type="active site" evidence="4">
    <location>
        <position position="172"/>
    </location>
</feature>
<keyword evidence="7" id="KW-1185">Reference proteome</keyword>
<feature type="domain" description="CheB-type methylesterase" evidence="5">
    <location>
        <begin position="139"/>
        <end position="325"/>
    </location>
</feature>
<evidence type="ECO:0000256" key="4">
    <source>
        <dbReference type="PROSITE-ProRule" id="PRU00050"/>
    </source>
</evidence>
<dbReference type="PANTHER" id="PTHR42872">
    <property type="entry name" value="PROTEIN-GLUTAMATE METHYLESTERASE/PROTEIN-GLUTAMINE GLUTAMINASE"/>
    <property type="match status" value="1"/>
</dbReference>
<dbReference type="CDD" id="cd16432">
    <property type="entry name" value="CheB_Rec"/>
    <property type="match status" value="1"/>
</dbReference>
<name>A0A2U2CA37_9RHOB</name>
<accession>A0A2U2CA37</accession>
<evidence type="ECO:0000256" key="3">
    <source>
        <dbReference type="ARBA" id="ARBA00048267"/>
    </source>
</evidence>
<keyword evidence="1 4" id="KW-0378">Hydrolase</keyword>
<dbReference type="InterPro" id="IPR035909">
    <property type="entry name" value="CheB_C"/>
</dbReference>
<evidence type="ECO:0000256" key="1">
    <source>
        <dbReference type="ARBA" id="ARBA00022801"/>
    </source>
</evidence>
<dbReference type="InterPro" id="IPR000673">
    <property type="entry name" value="Sig_transdc_resp-reg_Me-estase"/>
</dbReference>
<dbReference type="PROSITE" id="PS50122">
    <property type="entry name" value="CHEB"/>
    <property type="match status" value="1"/>
</dbReference>
<dbReference type="SUPFAM" id="SSF52738">
    <property type="entry name" value="Methylesterase CheB, C-terminal domain"/>
    <property type="match status" value="1"/>
</dbReference>
<proteinExistence type="predicted"/>
<dbReference type="Pfam" id="PF01339">
    <property type="entry name" value="CheB_methylest"/>
    <property type="match status" value="1"/>
</dbReference>
<comment type="caution">
    <text evidence="6">The sequence shown here is derived from an EMBL/GenBank/DDBJ whole genome shotgun (WGS) entry which is preliminary data.</text>
</comment>
<comment type="catalytic activity">
    <reaction evidence="3">
        <text>[protein]-L-glutamate 5-O-methyl ester + H2O = L-glutamyl-[protein] + methanol + H(+)</text>
        <dbReference type="Rhea" id="RHEA:23236"/>
        <dbReference type="Rhea" id="RHEA-COMP:10208"/>
        <dbReference type="Rhea" id="RHEA-COMP:10311"/>
        <dbReference type="ChEBI" id="CHEBI:15377"/>
        <dbReference type="ChEBI" id="CHEBI:15378"/>
        <dbReference type="ChEBI" id="CHEBI:17790"/>
        <dbReference type="ChEBI" id="CHEBI:29973"/>
        <dbReference type="ChEBI" id="CHEBI:82795"/>
        <dbReference type="EC" id="3.1.1.61"/>
    </reaction>
</comment>
<dbReference type="GO" id="GO:0008984">
    <property type="term" value="F:protein-glutamate methylesterase activity"/>
    <property type="evidence" value="ECO:0007669"/>
    <property type="project" value="UniProtKB-EC"/>
</dbReference>
<sequence>MRVILAESDKTTLRHLAQRLSDLRGIAVTDLCSDLTQTFNAVEHRPPQLVILSASLVARPEFEMMDLLFRTLGVAWLAFRAKGQSTHAGGIGADRLLDPDQPDDAILARLHRAVGAGTQPPSRASAGLLRSVGHDGESRLILIGSSTGGIDALLAILDMFPADCPPTLIVQHTGASYSAGLARLLDRNAAPEVREAGDGDVPTPGRVLLAPGADHHLVLAPRAPHACTLQSGARISGHRPSVDALFHSALPMANRVTAALLTGMGRDGAEGLLALRRAGARTIAQDRETSVVYGMPGYAVQIGAAERELPLSAIGSALLNARQKVKA</sequence>
<evidence type="ECO:0000313" key="7">
    <source>
        <dbReference type="Proteomes" id="UP000244940"/>
    </source>
</evidence>
<dbReference type="GO" id="GO:0000156">
    <property type="term" value="F:phosphorelay response regulator activity"/>
    <property type="evidence" value="ECO:0007669"/>
    <property type="project" value="InterPro"/>
</dbReference>
<dbReference type="EMBL" id="QEYD01000006">
    <property type="protein sequence ID" value="PWE28654.1"/>
    <property type="molecule type" value="Genomic_DNA"/>
</dbReference>
<protein>
    <recommendedName>
        <fullName evidence="2">protein-glutamate methylesterase</fullName>
        <ecNumber evidence="2">3.1.1.61</ecNumber>
    </recommendedName>
</protein>
<dbReference type="GO" id="GO:0005737">
    <property type="term" value="C:cytoplasm"/>
    <property type="evidence" value="ECO:0007669"/>
    <property type="project" value="InterPro"/>
</dbReference>
<evidence type="ECO:0000313" key="6">
    <source>
        <dbReference type="EMBL" id="PWE28654.1"/>
    </source>
</evidence>
<dbReference type="AlphaFoldDB" id="A0A2U2CA37"/>
<evidence type="ECO:0000256" key="2">
    <source>
        <dbReference type="ARBA" id="ARBA00039140"/>
    </source>
</evidence>
<dbReference type="OrthoDB" id="9793421at2"/>
<dbReference type="EC" id="3.1.1.61" evidence="2"/>
<feature type="active site" evidence="4">
    <location>
        <position position="267"/>
    </location>
</feature>
<dbReference type="PANTHER" id="PTHR42872:SF6">
    <property type="entry name" value="PROTEIN-GLUTAMATE METHYLESTERASE_PROTEIN-GLUTAMINE GLUTAMINASE"/>
    <property type="match status" value="1"/>
</dbReference>